<name>A0A0L0FND7_9EUKA</name>
<feature type="transmembrane region" description="Helical" evidence="1">
    <location>
        <begin position="82"/>
        <end position="107"/>
    </location>
</feature>
<reference evidence="2 3" key="1">
    <citation type="submission" date="2011-02" db="EMBL/GenBank/DDBJ databases">
        <title>The Genome Sequence of Sphaeroforma arctica JP610.</title>
        <authorList>
            <consortium name="The Broad Institute Genome Sequencing Platform"/>
            <person name="Russ C."/>
            <person name="Cuomo C."/>
            <person name="Young S.K."/>
            <person name="Zeng Q."/>
            <person name="Gargeya S."/>
            <person name="Alvarado L."/>
            <person name="Berlin A."/>
            <person name="Chapman S.B."/>
            <person name="Chen Z."/>
            <person name="Freedman E."/>
            <person name="Gellesch M."/>
            <person name="Goldberg J."/>
            <person name="Griggs A."/>
            <person name="Gujja S."/>
            <person name="Heilman E."/>
            <person name="Heiman D."/>
            <person name="Howarth C."/>
            <person name="Mehta T."/>
            <person name="Neiman D."/>
            <person name="Pearson M."/>
            <person name="Roberts A."/>
            <person name="Saif S."/>
            <person name="Shea T."/>
            <person name="Shenoy N."/>
            <person name="Sisk P."/>
            <person name="Stolte C."/>
            <person name="Sykes S."/>
            <person name="White J."/>
            <person name="Yandava C."/>
            <person name="Burger G."/>
            <person name="Gray M.W."/>
            <person name="Holland P.W.H."/>
            <person name="King N."/>
            <person name="Lang F.B.F."/>
            <person name="Roger A.J."/>
            <person name="Ruiz-Trillo I."/>
            <person name="Haas B."/>
            <person name="Nusbaum C."/>
            <person name="Birren B."/>
        </authorList>
    </citation>
    <scope>NUCLEOTIDE SEQUENCE [LARGE SCALE GENOMIC DNA]</scope>
    <source>
        <strain evidence="2 3">JP610</strain>
    </source>
</reference>
<keyword evidence="1" id="KW-0472">Membrane</keyword>
<evidence type="ECO:0000313" key="3">
    <source>
        <dbReference type="Proteomes" id="UP000054560"/>
    </source>
</evidence>
<dbReference type="GeneID" id="25909763"/>
<protein>
    <submittedName>
        <fullName evidence="2">Uncharacterized protein</fullName>
    </submittedName>
</protein>
<feature type="transmembrane region" description="Helical" evidence="1">
    <location>
        <begin position="40"/>
        <end position="61"/>
    </location>
</feature>
<evidence type="ECO:0000313" key="2">
    <source>
        <dbReference type="EMBL" id="KNC78307.1"/>
    </source>
</evidence>
<keyword evidence="3" id="KW-1185">Reference proteome</keyword>
<dbReference type="EMBL" id="KQ242515">
    <property type="protein sequence ID" value="KNC78307.1"/>
    <property type="molecule type" value="Genomic_DNA"/>
</dbReference>
<dbReference type="RefSeq" id="XP_014152209.1">
    <property type="nucleotide sequence ID" value="XM_014296734.1"/>
</dbReference>
<proteinExistence type="predicted"/>
<accession>A0A0L0FND7</accession>
<evidence type="ECO:0000256" key="1">
    <source>
        <dbReference type="SAM" id="Phobius"/>
    </source>
</evidence>
<sequence length="113" mass="12722">MINRGLVYVFQVHAAALLSIPILCAYVLMEAHLFTPNTVVRSLMGLYLSFCTFLLLSALLARQKQMVELFSEYEFTDAPKNTYRNTVMCIGAIYVATNVAHLVLILLTVDPDY</sequence>
<feature type="non-terminal residue" evidence="2">
    <location>
        <position position="113"/>
    </location>
</feature>
<gene>
    <name evidence="2" type="ORF">SARC_09259</name>
</gene>
<keyword evidence="1" id="KW-0812">Transmembrane</keyword>
<feature type="transmembrane region" description="Helical" evidence="1">
    <location>
        <begin position="7"/>
        <end position="28"/>
    </location>
</feature>
<dbReference type="Proteomes" id="UP000054560">
    <property type="component" value="Unassembled WGS sequence"/>
</dbReference>
<keyword evidence="1" id="KW-1133">Transmembrane helix</keyword>
<dbReference type="AlphaFoldDB" id="A0A0L0FND7"/>
<organism evidence="2 3">
    <name type="scientific">Sphaeroforma arctica JP610</name>
    <dbReference type="NCBI Taxonomy" id="667725"/>
    <lineage>
        <taxon>Eukaryota</taxon>
        <taxon>Ichthyosporea</taxon>
        <taxon>Ichthyophonida</taxon>
        <taxon>Sphaeroforma</taxon>
    </lineage>
</organism>